<evidence type="ECO:0000313" key="2">
    <source>
        <dbReference type="Proteomes" id="UP001149140"/>
    </source>
</evidence>
<accession>A0A9X3MMY8</accession>
<dbReference type="AlphaFoldDB" id="A0A9X3MMY8"/>
<organism evidence="1 2">
    <name type="scientific">Solirubrobacter ginsenosidimutans</name>
    <dbReference type="NCBI Taxonomy" id="490573"/>
    <lineage>
        <taxon>Bacteria</taxon>
        <taxon>Bacillati</taxon>
        <taxon>Actinomycetota</taxon>
        <taxon>Thermoleophilia</taxon>
        <taxon>Solirubrobacterales</taxon>
        <taxon>Solirubrobacteraceae</taxon>
        <taxon>Solirubrobacter</taxon>
    </lineage>
</organism>
<reference evidence="1" key="1">
    <citation type="submission" date="2022-10" db="EMBL/GenBank/DDBJ databases">
        <title>The WGS of Solirubrobacter ginsenosidimutans DSM 21036.</title>
        <authorList>
            <person name="Jiang Z."/>
        </authorList>
    </citation>
    <scope>NUCLEOTIDE SEQUENCE</scope>
    <source>
        <strain evidence="1">DSM 21036</strain>
    </source>
</reference>
<dbReference type="EMBL" id="JAPDOD010000002">
    <property type="protein sequence ID" value="MDA0159454.1"/>
    <property type="molecule type" value="Genomic_DNA"/>
</dbReference>
<gene>
    <name evidence="1" type="ORF">OM076_04190</name>
</gene>
<proteinExistence type="predicted"/>
<name>A0A9X3MMY8_9ACTN</name>
<sequence length="196" mass="21796">MDNLIDVLLEARRLIALPGNDLSWSSFVDQESALAEIDRHIERVRAGGSDTGSMAVLFLPTGPIQEVSVSSGWGDEFLALAARFDSACCVVAGKAIHFCWLCEKEAARLTCVEGEFRRETFTGTLTQPETPSVRRAIADAAALYAHDPELAPFYCPDCRHSYCGDHWRREDVFEDDSFHDSIRGTCPEGHNRMLED</sequence>
<comment type="caution">
    <text evidence="1">The sequence shown here is derived from an EMBL/GenBank/DDBJ whole genome shotgun (WGS) entry which is preliminary data.</text>
</comment>
<evidence type="ECO:0000313" key="1">
    <source>
        <dbReference type="EMBL" id="MDA0159454.1"/>
    </source>
</evidence>
<dbReference type="Proteomes" id="UP001149140">
    <property type="component" value="Unassembled WGS sequence"/>
</dbReference>
<protein>
    <submittedName>
        <fullName evidence="1">Uncharacterized protein</fullName>
    </submittedName>
</protein>
<keyword evidence="2" id="KW-1185">Reference proteome</keyword>
<dbReference type="RefSeq" id="WP_270038169.1">
    <property type="nucleotide sequence ID" value="NZ_JAPDOD010000002.1"/>
</dbReference>